<dbReference type="HOGENOM" id="CLU_2261067_0_0_10"/>
<feature type="region of interest" description="Disordered" evidence="1">
    <location>
        <begin position="1"/>
        <end position="103"/>
    </location>
</feature>
<protein>
    <submittedName>
        <fullName evidence="2">Uncharacterized protein</fullName>
    </submittedName>
</protein>
<organism evidence="2 3">
    <name type="scientific">Pedobacter heparinus (strain ATCC 13125 / DSM 2366 / CIP 104194 / JCM 7457 / NBRC 12017 / NCIMB 9290 / NRRL B-14731 / HIM 762-3)</name>
    <dbReference type="NCBI Taxonomy" id="485917"/>
    <lineage>
        <taxon>Bacteria</taxon>
        <taxon>Pseudomonadati</taxon>
        <taxon>Bacteroidota</taxon>
        <taxon>Sphingobacteriia</taxon>
        <taxon>Sphingobacteriales</taxon>
        <taxon>Sphingobacteriaceae</taxon>
        <taxon>Pedobacter</taxon>
    </lineage>
</organism>
<name>C6XV66_PEDHD</name>
<proteinExistence type="predicted"/>
<dbReference type="AlphaFoldDB" id="C6XV66"/>
<dbReference type="RefSeq" id="WP_015807546.1">
    <property type="nucleotide sequence ID" value="NC_013061.1"/>
</dbReference>
<feature type="compositionally biased region" description="Basic and acidic residues" evidence="1">
    <location>
        <begin position="17"/>
        <end position="27"/>
    </location>
</feature>
<evidence type="ECO:0000256" key="1">
    <source>
        <dbReference type="SAM" id="MobiDB-lite"/>
    </source>
</evidence>
<feature type="compositionally biased region" description="Basic and acidic residues" evidence="1">
    <location>
        <begin position="91"/>
        <end position="103"/>
    </location>
</feature>
<dbReference type="OrthoDB" id="9970589at2"/>
<dbReference type="KEGG" id="phe:Phep_1721"/>
<dbReference type="EMBL" id="CP001681">
    <property type="protein sequence ID" value="ACU03932.1"/>
    <property type="molecule type" value="Genomic_DNA"/>
</dbReference>
<keyword evidence="3" id="KW-1185">Reference proteome</keyword>
<dbReference type="Proteomes" id="UP000000852">
    <property type="component" value="Chromosome"/>
</dbReference>
<sequence length="103" mass="11113">MSEEKKNTGSLLSGQEPHQKEDFDQAERASAASFELDPDKGITPDPEEYNQGDEQGNIKQMPKADHVGSGGFDPVNANPDLDAGASDVTTEDLKSLDALDRDH</sequence>
<gene>
    <name evidence="2" type="ordered locus">Phep_1721</name>
</gene>
<accession>C6XV66</accession>
<evidence type="ECO:0000313" key="2">
    <source>
        <dbReference type="EMBL" id="ACU03932.1"/>
    </source>
</evidence>
<reference evidence="2 3" key="1">
    <citation type="journal article" date="2009" name="Stand. Genomic Sci.">
        <title>Complete genome sequence of Pedobacter heparinus type strain (HIM 762-3).</title>
        <authorList>
            <person name="Han C."/>
            <person name="Spring S."/>
            <person name="Lapidus A."/>
            <person name="Del Rio T.G."/>
            <person name="Tice H."/>
            <person name="Copeland A."/>
            <person name="Cheng J.F."/>
            <person name="Lucas S."/>
            <person name="Chen F."/>
            <person name="Nolan M."/>
            <person name="Bruce D."/>
            <person name="Goodwin L."/>
            <person name="Pitluck S."/>
            <person name="Ivanova N."/>
            <person name="Mavromatis K."/>
            <person name="Mikhailova N."/>
            <person name="Pati A."/>
            <person name="Chen A."/>
            <person name="Palaniappan K."/>
            <person name="Land M."/>
            <person name="Hauser L."/>
            <person name="Chang Y.J."/>
            <person name="Jeffries C.C."/>
            <person name="Saunders E."/>
            <person name="Chertkov O."/>
            <person name="Brettin T."/>
            <person name="Goker M."/>
            <person name="Rohde M."/>
            <person name="Bristow J."/>
            <person name="Eisen J.A."/>
            <person name="Markowitz V."/>
            <person name="Hugenholtz P."/>
            <person name="Kyrpides N.C."/>
            <person name="Klenk H.P."/>
            <person name="Detter J.C."/>
        </authorList>
    </citation>
    <scope>NUCLEOTIDE SEQUENCE [LARGE SCALE GENOMIC DNA]</scope>
    <source>
        <strain evidence="3">ATCC 13125 / DSM 2366 / CIP 104194 / JCM 7457 / NBRC 12017 / NCIMB 9290 / NRRL B-14731 / HIM 762-3</strain>
    </source>
</reference>
<evidence type="ECO:0000313" key="3">
    <source>
        <dbReference type="Proteomes" id="UP000000852"/>
    </source>
</evidence>